<dbReference type="AlphaFoldDB" id="A0A8E2RXN5"/>
<dbReference type="Proteomes" id="UP000237686">
    <property type="component" value="Unassembled WGS sequence"/>
</dbReference>
<dbReference type="RefSeq" id="WP_006404114.1">
    <property type="nucleotide sequence ID" value="NZ_CADFDF010000003.1"/>
</dbReference>
<dbReference type="InterPro" id="IPR012340">
    <property type="entry name" value="NA-bd_OB-fold"/>
</dbReference>
<name>A0A8E2RXN5_9BURK</name>
<dbReference type="PANTHER" id="PTHR34075:SF5">
    <property type="entry name" value="BLR3430 PROTEIN"/>
    <property type="match status" value="1"/>
</dbReference>
<dbReference type="InterPro" id="IPR022002">
    <property type="entry name" value="ChsH2_Znr"/>
</dbReference>
<evidence type="ECO:0000313" key="2">
    <source>
        <dbReference type="EMBL" id="PRF21840.1"/>
    </source>
</evidence>
<gene>
    <name evidence="2" type="ORF">C6P98_17435</name>
</gene>
<proteinExistence type="predicted"/>
<feature type="domain" description="ChsH2 rubredoxin-like zinc ribbon" evidence="1">
    <location>
        <begin position="7"/>
        <end position="30"/>
    </location>
</feature>
<evidence type="ECO:0000259" key="1">
    <source>
        <dbReference type="Pfam" id="PF12172"/>
    </source>
</evidence>
<dbReference type="EMBL" id="PVFZ01000048">
    <property type="protein sequence ID" value="PRF21840.1"/>
    <property type="molecule type" value="Genomic_DNA"/>
</dbReference>
<comment type="caution">
    <text evidence="2">The sequence shown here is derived from an EMBL/GenBank/DDBJ whole genome shotgun (WGS) entry which is preliminary data.</text>
</comment>
<dbReference type="InterPro" id="IPR052513">
    <property type="entry name" value="Thioester_dehydratase-like"/>
</dbReference>
<dbReference type="Pfam" id="PF12172">
    <property type="entry name" value="zf-ChsH2"/>
    <property type="match status" value="1"/>
</dbReference>
<protein>
    <submittedName>
        <fullName evidence="2">Rubredoxin</fullName>
    </submittedName>
</protein>
<accession>A0A8E2RXN5</accession>
<reference evidence="2 3" key="1">
    <citation type="submission" date="2018-03" db="EMBL/GenBank/DDBJ databases">
        <authorList>
            <person name="Nguyen K."/>
            <person name="Fouts D."/>
            <person name="Sutton G."/>
        </authorList>
    </citation>
    <scope>NUCLEOTIDE SEQUENCE [LARGE SCALE GENOMIC DNA]</scope>
    <source>
        <strain evidence="2 3">AU17135</strain>
    </source>
</reference>
<sequence length="101" mass="11006">MKLEVFQCKQCGSTVFPARYFCFECGGAEWRERAVEHGRVGELTTVRRRVGAQDGGDVLLASVTTDAGPTVIARLEGAVRTGDRVRVAVDEQNRVVVLPIA</sequence>
<evidence type="ECO:0000313" key="3">
    <source>
        <dbReference type="Proteomes" id="UP000237686"/>
    </source>
</evidence>
<dbReference type="PANTHER" id="PTHR34075">
    <property type="entry name" value="BLR3430 PROTEIN"/>
    <property type="match status" value="1"/>
</dbReference>
<organism evidence="2 3">
    <name type="scientific">Burkholderia multivorans</name>
    <dbReference type="NCBI Taxonomy" id="87883"/>
    <lineage>
        <taxon>Bacteria</taxon>
        <taxon>Pseudomonadati</taxon>
        <taxon>Pseudomonadota</taxon>
        <taxon>Betaproteobacteria</taxon>
        <taxon>Burkholderiales</taxon>
        <taxon>Burkholderiaceae</taxon>
        <taxon>Burkholderia</taxon>
        <taxon>Burkholderia cepacia complex</taxon>
    </lineage>
</organism>
<dbReference type="SUPFAM" id="SSF50249">
    <property type="entry name" value="Nucleic acid-binding proteins"/>
    <property type="match status" value="1"/>
</dbReference>